<accession>A0A8J5CNZ3</accession>
<evidence type="ECO:0000256" key="1">
    <source>
        <dbReference type="SAM" id="MobiDB-lite"/>
    </source>
</evidence>
<sequence>MNPDLLWGRRLLFQSGECQGPGGPREGTASSSSQAAMGGGKDFKSYQVSSIESLALGKKSNKEIARVSLHSVQHWTLKAWQSGDADLSLQKKRPGRPRATSQRTLRFIQRQVDSEPRITAKEFKKKKPYLITARPAEKR</sequence>
<dbReference type="Proteomes" id="UP000770661">
    <property type="component" value="Unassembled WGS sequence"/>
</dbReference>
<name>A0A8J5CNZ3_CHIOP</name>
<dbReference type="OrthoDB" id="6367375at2759"/>
<proteinExistence type="predicted"/>
<keyword evidence="3" id="KW-1185">Reference proteome</keyword>
<evidence type="ECO:0000313" key="2">
    <source>
        <dbReference type="EMBL" id="KAG0727398.1"/>
    </source>
</evidence>
<gene>
    <name evidence="2" type="ORF">GWK47_034701</name>
</gene>
<dbReference type="EMBL" id="JACEEZ010003422">
    <property type="protein sequence ID" value="KAG0727398.1"/>
    <property type="molecule type" value="Genomic_DNA"/>
</dbReference>
<feature type="compositionally biased region" description="Low complexity" evidence="1">
    <location>
        <begin position="27"/>
        <end position="36"/>
    </location>
</feature>
<comment type="caution">
    <text evidence="2">The sequence shown here is derived from an EMBL/GenBank/DDBJ whole genome shotgun (WGS) entry which is preliminary data.</text>
</comment>
<reference evidence="2" key="1">
    <citation type="submission" date="2020-07" db="EMBL/GenBank/DDBJ databases">
        <title>The High-quality genome of the commercially important snow crab, Chionoecetes opilio.</title>
        <authorList>
            <person name="Jeong J.-H."/>
            <person name="Ryu S."/>
        </authorList>
    </citation>
    <scope>NUCLEOTIDE SEQUENCE</scope>
    <source>
        <strain evidence="2">MADBK_172401_WGS</strain>
        <tissue evidence="2">Digestive gland</tissue>
    </source>
</reference>
<feature type="region of interest" description="Disordered" evidence="1">
    <location>
        <begin position="16"/>
        <end position="41"/>
    </location>
</feature>
<protein>
    <submittedName>
        <fullName evidence="2">Uncharacterized protein</fullName>
    </submittedName>
</protein>
<organism evidence="2 3">
    <name type="scientific">Chionoecetes opilio</name>
    <name type="common">Atlantic snow crab</name>
    <name type="synonym">Cancer opilio</name>
    <dbReference type="NCBI Taxonomy" id="41210"/>
    <lineage>
        <taxon>Eukaryota</taxon>
        <taxon>Metazoa</taxon>
        <taxon>Ecdysozoa</taxon>
        <taxon>Arthropoda</taxon>
        <taxon>Crustacea</taxon>
        <taxon>Multicrustacea</taxon>
        <taxon>Malacostraca</taxon>
        <taxon>Eumalacostraca</taxon>
        <taxon>Eucarida</taxon>
        <taxon>Decapoda</taxon>
        <taxon>Pleocyemata</taxon>
        <taxon>Brachyura</taxon>
        <taxon>Eubrachyura</taxon>
        <taxon>Majoidea</taxon>
        <taxon>Majidae</taxon>
        <taxon>Chionoecetes</taxon>
    </lineage>
</organism>
<evidence type="ECO:0000313" key="3">
    <source>
        <dbReference type="Proteomes" id="UP000770661"/>
    </source>
</evidence>
<dbReference type="AlphaFoldDB" id="A0A8J5CNZ3"/>